<dbReference type="GeneID" id="54486654"/>
<protein>
    <submittedName>
        <fullName evidence="1">Uncharacterized protein</fullName>
    </submittedName>
</protein>
<dbReference type="Proteomes" id="UP000799437">
    <property type="component" value="Unassembled WGS sequence"/>
</dbReference>
<keyword evidence="2" id="KW-1185">Reference proteome</keyword>
<gene>
    <name evidence="1" type="ORF">EJ05DRAFT_487251</name>
</gene>
<evidence type="ECO:0000313" key="2">
    <source>
        <dbReference type="Proteomes" id="UP000799437"/>
    </source>
</evidence>
<dbReference type="EMBL" id="ML996575">
    <property type="protein sequence ID" value="KAF2756337.1"/>
    <property type="molecule type" value="Genomic_DNA"/>
</dbReference>
<dbReference type="RefSeq" id="XP_033598788.1">
    <property type="nucleotide sequence ID" value="XM_033745600.1"/>
</dbReference>
<organism evidence="1 2">
    <name type="scientific">Pseudovirgaria hyperparasitica</name>
    <dbReference type="NCBI Taxonomy" id="470096"/>
    <lineage>
        <taxon>Eukaryota</taxon>
        <taxon>Fungi</taxon>
        <taxon>Dikarya</taxon>
        <taxon>Ascomycota</taxon>
        <taxon>Pezizomycotina</taxon>
        <taxon>Dothideomycetes</taxon>
        <taxon>Dothideomycetes incertae sedis</taxon>
        <taxon>Acrospermales</taxon>
        <taxon>Acrospermaceae</taxon>
        <taxon>Pseudovirgaria</taxon>
    </lineage>
</organism>
<dbReference type="AlphaFoldDB" id="A0A6A6W448"/>
<proteinExistence type="predicted"/>
<name>A0A6A6W448_9PEZI</name>
<accession>A0A6A6W448</accession>
<reference evidence="1" key="1">
    <citation type="journal article" date="2020" name="Stud. Mycol.">
        <title>101 Dothideomycetes genomes: a test case for predicting lifestyles and emergence of pathogens.</title>
        <authorList>
            <person name="Haridas S."/>
            <person name="Albert R."/>
            <person name="Binder M."/>
            <person name="Bloem J."/>
            <person name="Labutti K."/>
            <person name="Salamov A."/>
            <person name="Andreopoulos B."/>
            <person name="Baker S."/>
            <person name="Barry K."/>
            <person name="Bills G."/>
            <person name="Bluhm B."/>
            <person name="Cannon C."/>
            <person name="Castanera R."/>
            <person name="Culley D."/>
            <person name="Daum C."/>
            <person name="Ezra D."/>
            <person name="Gonzalez J."/>
            <person name="Henrissat B."/>
            <person name="Kuo A."/>
            <person name="Liang C."/>
            <person name="Lipzen A."/>
            <person name="Lutzoni F."/>
            <person name="Magnuson J."/>
            <person name="Mondo S."/>
            <person name="Nolan M."/>
            <person name="Ohm R."/>
            <person name="Pangilinan J."/>
            <person name="Park H.-J."/>
            <person name="Ramirez L."/>
            <person name="Alfaro M."/>
            <person name="Sun H."/>
            <person name="Tritt A."/>
            <person name="Yoshinaga Y."/>
            <person name="Zwiers L.-H."/>
            <person name="Turgeon B."/>
            <person name="Goodwin S."/>
            <person name="Spatafora J."/>
            <person name="Crous P."/>
            <person name="Grigoriev I."/>
        </authorList>
    </citation>
    <scope>NUCLEOTIDE SEQUENCE</scope>
    <source>
        <strain evidence="1">CBS 121739</strain>
    </source>
</reference>
<sequence>MTTIGNLHDVYSGSFILLDTVIPFIRNYRNRLIGDNISKDRDISIEAFDPIRVRSLTRVVTTLTGSGLVKSVERVKGLVIRLAINRRNVTVALKHGRVSIPAYTGI</sequence>
<evidence type="ECO:0000313" key="1">
    <source>
        <dbReference type="EMBL" id="KAF2756337.1"/>
    </source>
</evidence>